<dbReference type="RefSeq" id="WP_179234725.1">
    <property type="nucleotide sequence ID" value="NZ_CP158453.1"/>
</dbReference>
<reference evidence="3" key="1">
    <citation type="submission" date="2024-06" db="EMBL/GenBank/DDBJ databases">
        <authorList>
            <person name="Huang C.H."/>
            <person name="Ting Y.S."/>
            <person name="Cheng Y.H."/>
        </authorList>
    </citation>
    <scope>NUCLEOTIDE SEQUENCE</scope>
    <source>
        <strain evidence="3">TCI803</strain>
    </source>
</reference>
<sequence length="403" mass="44100">MRFKVTILGVGGVGHVCASEIAKSEYLTDLVLADISTEAAEKCAQKLRNKTAASIEVCRVDASDKGSVAAILEDVDVLLYAGIPEFNFTVMQACLDTRTHYIDMASASPDSLLKQLDWSSRFKQAGILGIMGLGCDPGFSNIAAKYAADQLDTVKSITILDGDNSDVDYEGFCAYFSPQTAIQECLAKPNYWTVEKGMQYYSSPFANKDEFEFPDPIGWLDCYVVEHEEAATLGKSIGKGCEYVEFRYALHPDFVNTLQVLSYLGLDRKEPIRVDNADVIPLNVVVTTMPKPAELAGKIHGYSCVGANVKGTKGDKNVELFVYTIANHDEIYQKSGFQATVWQTGVPPVVAIDMIAEGILKGTGCIPPEMIDPAPFLKRLKARGMDWYVMEKTSPMLKIIASS</sequence>
<gene>
    <name evidence="3" type="ORF">ABR335_02615</name>
</gene>
<evidence type="ECO:0000313" key="3">
    <source>
        <dbReference type="EMBL" id="XBX98525.1"/>
    </source>
</evidence>
<feature type="domain" description="Saccharopine dehydrogenase-like C-terminal" evidence="2">
    <location>
        <begin position="134"/>
        <end position="384"/>
    </location>
</feature>
<dbReference type="Gene3D" id="3.40.50.720">
    <property type="entry name" value="NAD(P)-binding Rossmann-like Domain"/>
    <property type="match status" value="1"/>
</dbReference>
<dbReference type="InterPro" id="IPR032095">
    <property type="entry name" value="Sacchrp_dh-like_C"/>
</dbReference>
<name>A0AAU7WJD0_9BACI</name>
<dbReference type="Gene3D" id="3.30.360.10">
    <property type="entry name" value="Dihydrodipicolinate Reductase, domain 2"/>
    <property type="match status" value="1"/>
</dbReference>
<dbReference type="EMBL" id="CP158453">
    <property type="protein sequence ID" value="XBX98525.1"/>
    <property type="molecule type" value="Genomic_DNA"/>
</dbReference>
<proteinExistence type="predicted"/>
<accession>A0AAU7WJD0</accession>
<feature type="domain" description="Saccharopine dehydrogenase NADP binding" evidence="1">
    <location>
        <begin position="5"/>
        <end position="127"/>
    </location>
</feature>
<dbReference type="GeneID" id="93258458"/>
<dbReference type="AlphaFoldDB" id="A0AAU7WJD0"/>
<organism evidence="3">
    <name type="scientific">Heyndrickxia faecalis</name>
    <dbReference type="NCBI Taxonomy" id="2824910"/>
    <lineage>
        <taxon>Bacteria</taxon>
        <taxon>Bacillati</taxon>
        <taxon>Bacillota</taxon>
        <taxon>Bacilli</taxon>
        <taxon>Bacillales</taxon>
        <taxon>Bacillaceae</taxon>
        <taxon>Heyndrickxia</taxon>
    </lineage>
</organism>
<dbReference type="Pfam" id="PF16653">
    <property type="entry name" value="Sacchrp_dh_C"/>
    <property type="match status" value="1"/>
</dbReference>
<dbReference type="Pfam" id="PF03435">
    <property type="entry name" value="Sacchrp_dh_NADP"/>
    <property type="match status" value="1"/>
</dbReference>
<dbReference type="PANTHER" id="PTHR43796:SF2">
    <property type="entry name" value="CARBOXYNORSPERMIDINE SYNTHASE"/>
    <property type="match status" value="1"/>
</dbReference>
<evidence type="ECO:0000259" key="1">
    <source>
        <dbReference type="Pfam" id="PF03435"/>
    </source>
</evidence>
<dbReference type="PANTHER" id="PTHR43796">
    <property type="entry name" value="CARBOXYNORSPERMIDINE SYNTHASE"/>
    <property type="match status" value="1"/>
</dbReference>
<protein>
    <submittedName>
        <fullName evidence="3">Saccharopine dehydrogenase C-terminal domain-containing protein</fullName>
    </submittedName>
</protein>
<evidence type="ECO:0000259" key="2">
    <source>
        <dbReference type="Pfam" id="PF16653"/>
    </source>
</evidence>
<dbReference type="InterPro" id="IPR036291">
    <property type="entry name" value="NAD(P)-bd_dom_sf"/>
</dbReference>
<dbReference type="InterPro" id="IPR005097">
    <property type="entry name" value="Sacchrp_dh_NADP-bd"/>
</dbReference>
<dbReference type="SUPFAM" id="SSF51735">
    <property type="entry name" value="NAD(P)-binding Rossmann-fold domains"/>
    <property type="match status" value="1"/>
</dbReference>